<evidence type="ECO:0000313" key="9">
    <source>
        <dbReference type="EMBL" id="GER85964.1"/>
    </source>
</evidence>
<organism evidence="9 10">
    <name type="scientific">Dictyobacter vulcani</name>
    <dbReference type="NCBI Taxonomy" id="2607529"/>
    <lineage>
        <taxon>Bacteria</taxon>
        <taxon>Bacillati</taxon>
        <taxon>Chloroflexota</taxon>
        <taxon>Ktedonobacteria</taxon>
        <taxon>Ktedonobacterales</taxon>
        <taxon>Dictyobacteraceae</taxon>
        <taxon>Dictyobacter</taxon>
    </lineage>
</organism>
<gene>
    <name evidence="9" type="ORF">KDW_01260</name>
</gene>
<proteinExistence type="inferred from homology"/>
<name>A0A5J4KBH3_9CHLR</name>
<dbReference type="AlphaFoldDB" id="A0A5J4KBH3"/>
<dbReference type="Proteomes" id="UP000326912">
    <property type="component" value="Unassembled WGS sequence"/>
</dbReference>
<dbReference type="Gene3D" id="1.10.3470.10">
    <property type="entry name" value="ABC transporter involved in vitamin B12 uptake, BtuC"/>
    <property type="match status" value="1"/>
</dbReference>
<evidence type="ECO:0000313" key="10">
    <source>
        <dbReference type="Proteomes" id="UP000326912"/>
    </source>
</evidence>
<dbReference type="SUPFAM" id="SSF81345">
    <property type="entry name" value="ABC transporter involved in vitamin B12 uptake, BtuC"/>
    <property type="match status" value="1"/>
</dbReference>
<dbReference type="GO" id="GO:0005886">
    <property type="term" value="C:plasma membrane"/>
    <property type="evidence" value="ECO:0007669"/>
    <property type="project" value="UniProtKB-SubCell"/>
</dbReference>
<evidence type="ECO:0000256" key="7">
    <source>
        <dbReference type="ARBA" id="ARBA00023136"/>
    </source>
</evidence>
<dbReference type="GO" id="GO:0022857">
    <property type="term" value="F:transmembrane transporter activity"/>
    <property type="evidence" value="ECO:0007669"/>
    <property type="project" value="InterPro"/>
</dbReference>
<keyword evidence="7 8" id="KW-0472">Membrane</keyword>
<evidence type="ECO:0000256" key="5">
    <source>
        <dbReference type="ARBA" id="ARBA00022692"/>
    </source>
</evidence>
<comment type="similarity">
    <text evidence="2">Belongs to the binding-protein-dependent transport system permease family. FecCD subfamily.</text>
</comment>
<evidence type="ECO:0000256" key="2">
    <source>
        <dbReference type="ARBA" id="ARBA00007935"/>
    </source>
</evidence>
<keyword evidence="5 8" id="KW-0812">Transmembrane</keyword>
<accession>A0A5J4KBH3</accession>
<dbReference type="InterPro" id="IPR037294">
    <property type="entry name" value="ABC_BtuC-like"/>
</dbReference>
<dbReference type="Pfam" id="PF01032">
    <property type="entry name" value="FecCD"/>
    <property type="match status" value="1"/>
</dbReference>
<evidence type="ECO:0008006" key="11">
    <source>
        <dbReference type="Google" id="ProtNLM"/>
    </source>
</evidence>
<feature type="transmembrane region" description="Helical" evidence="8">
    <location>
        <begin position="12"/>
        <end position="35"/>
    </location>
</feature>
<keyword evidence="10" id="KW-1185">Reference proteome</keyword>
<dbReference type="InterPro" id="IPR000522">
    <property type="entry name" value="ABC_transptr_permease_BtuC"/>
</dbReference>
<evidence type="ECO:0000256" key="6">
    <source>
        <dbReference type="ARBA" id="ARBA00022989"/>
    </source>
</evidence>
<evidence type="ECO:0000256" key="8">
    <source>
        <dbReference type="SAM" id="Phobius"/>
    </source>
</evidence>
<keyword evidence="4" id="KW-1003">Cell membrane</keyword>
<comment type="subcellular location">
    <subcellularLocation>
        <location evidence="1">Cell membrane</location>
        <topology evidence="1">Multi-pass membrane protein</topology>
    </subcellularLocation>
</comment>
<protein>
    <recommendedName>
        <fullName evidence="11">Iron ABC transporter permease</fullName>
    </recommendedName>
</protein>
<keyword evidence="6 8" id="KW-1133">Transmembrane helix</keyword>
<reference evidence="9 10" key="1">
    <citation type="submission" date="2019-10" db="EMBL/GenBank/DDBJ databases">
        <title>Dictyobacter vulcani sp. nov., within the class Ktedonobacteria, isolated from soil of volcanic Mt. Zao.</title>
        <authorList>
            <person name="Zheng Y."/>
            <person name="Wang C.M."/>
            <person name="Sakai Y."/>
            <person name="Abe K."/>
            <person name="Yokota A."/>
            <person name="Yabe S."/>
        </authorList>
    </citation>
    <scope>NUCLEOTIDE SEQUENCE [LARGE SCALE GENOMIC DNA]</scope>
    <source>
        <strain evidence="9 10">W12</strain>
    </source>
</reference>
<comment type="caution">
    <text evidence="9">The sequence shown here is derived from an EMBL/GenBank/DDBJ whole genome shotgun (WGS) entry which is preliminary data.</text>
</comment>
<evidence type="ECO:0000256" key="3">
    <source>
        <dbReference type="ARBA" id="ARBA00022448"/>
    </source>
</evidence>
<dbReference type="EMBL" id="BKZW01000001">
    <property type="protein sequence ID" value="GER85964.1"/>
    <property type="molecule type" value="Genomic_DNA"/>
</dbReference>
<keyword evidence="3" id="KW-0813">Transport</keyword>
<sequence length="44" mass="4926">MTLADMLARVLLAPTVVPVGVFTALVGAPFFLFLLRSSKREYKW</sequence>
<evidence type="ECO:0000256" key="1">
    <source>
        <dbReference type="ARBA" id="ARBA00004651"/>
    </source>
</evidence>
<evidence type="ECO:0000256" key="4">
    <source>
        <dbReference type="ARBA" id="ARBA00022475"/>
    </source>
</evidence>